<accession>L0R5E3</accession>
<gene>
    <name evidence="1" type="primary">TRIP12</name>
</gene>
<name>L0R5E3_HUMAN</name>
<dbReference type="OrthoDB" id="271273at2759"/>
<organism evidence="1">
    <name type="scientific">Homo sapiens</name>
    <name type="common">Human</name>
    <dbReference type="NCBI Taxonomy" id="9606"/>
    <lineage>
        <taxon>Eukaryota</taxon>
        <taxon>Metazoa</taxon>
        <taxon>Chordata</taxon>
        <taxon>Craniata</taxon>
        <taxon>Vertebrata</taxon>
        <taxon>Euteleostomi</taxon>
        <taxon>Mammalia</taxon>
        <taxon>Eutheria</taxon>
        <taxon>Euarchontoglires</taxon>
        <taxon>Primates</taxon>
        <taxon>Haplorrhini</taxon>
        <taxon>Catarrhini</taxon>
        <taxon>Hominidae</taxon>
        <taxon>Homo</taxon>
    </lineage>
</organism>
<dbReference type="ChiTaRS" id="TRIP12">
    <property type="organism name" value="human"/>
</dbReference>
<dbReference type="EMBL" id="HF548132">
    <property type="protein sequence ID" value="CCO13843.1"/>
    <property type="molecule type" value="Genomic_DNA"/>
</dbReference>
<evidence type="ECO:0000313" key="1">
    <source>
        <dbReference type="EMBL" id="CCO13843.1"/>
    </source>
</evidence>
<sequence>MKKVIKIVLVVKEEEPKQLQRKLPLEMQKSMMSYGTMECAHQYQIL</sequence>
<proteinExistence type="predicted"/>
<dbReference type="AlphaFoldDB" id="L0R5E3"/>
<protein>
    <submittedName>
        <fullName evidence="1">Alternative protein TRIP12</fullName>
    </submittedName>
</protein>
<reference evidence="1" key="1">
    <citation type="submission" date="2012-10" db="EMBL/GenBank/DDBJ databases">
        <title>Direct identification of alternative open reading frame translation products in human.</title>
        <authorList>
            <person name="Vanderperre B."/>
            <person name="Lucier J.-F."/>
            <person name="Motard J."/>
            <person name="Tremblay G."/>
            <person name="Vanderperre S."/>
            <person name="Wisztorski M."/>
            <person name="Salzet M."/>
            <person name="Boisvert F.-M."/>
            <person name="Roucou X."/>
        </authorList>
    </citation>
    <scope>NUCLEOTIDE SEQUENCE</scope>
</reference>